<dbReference type="EMBL" id="CAXKWB010002240">
    <property type="protein sequence ID" value="CAL4066441.1"/>
    <property type="molecule type" value="Genomic_DNA"/>
</dbReference>
<keyword evidence="2" id="KW-0472">Membrane</keyword>
<feature type="non-terminal residue" evidence="4">
    <location>
        <position position="483"/>
    </location>
</feature>
<organism evidence="4 5">
    <name type="scientific">Meganyctiphanes norvegica</name>
    <name type="common">Northern krill</name>
    <name type="synonym">Thysanopoda norvegica</name>
    <dbReference type="NCBI Taxonomy" id="48144"/>
    <lineage>
        <taxon>Eukaryota</taxon>
        <taxon>Metazoa</taxon>
        <taxon>Ecdysozoa</taxon>
        <taxon>Arthropoda</taxon>
        <taxon>Crustacea</taxon>
        <taxon>Multicrustacea</taxon>
        <taxon>Malacostraca</taxon>
        <taxon>Eumalacostraca</taxon>
        <taxon>Eucarida</taxon>
        <taxon>Euphausiacea</taxon>
        <taxon>Euphausiidae</taxon>
        <taxon>Meganyctiphanes</taxon>
    </lineage>
</organism>
<gene>
    <name evidence="4" type="ORF">MNOR_LOCUS5688</name>
</gene>
<dbReference type="GO" id="GO:0032228">
    <property type="term" value="P:regulation of synaptic transmission, GABAergic"/>
    <property type="evidence" value="ECO:0007669"/>
    <property type="project" value="TreeGrafter"/>
</dbReference>
<dbReference type="InterPro" id="IPR011993">
    <property type="entry name" value="PH-like_dom_sf"/>
</dbReference>
<feature type="transmembrane region" description="Helical" evidence="2">
    <location>
        <begin position="309"/>
        <end position="330"/>
    </location>
</feature>
<evidence type="ECO:0000256" key="1">
    <source>
        <dbReference type="SAM" id="MobiDB-lite"/>
    </source>
</evidence>
<protein>
    <recommendedName>
        <fullName evidence="3">PH domain-containing protein</fullName>
    </recommendedName>
</protein>
<feature type="compositionally biased region" description="Low complexity" evidence="1">
    <location>
        <begin position="67"/>
        <end position="82"/>
    </location>
</feature>
<proteinExistence type="predicted"/>
<dbReference type="Pfam" id="PF16457">
    <property type="entry name" value="PH_12"/>
    <property type="match status" value="1"/>
</dbReference>
<dbReference type="Gene3D" id="2.30.29.30">
    <property type="entry name" value="Pleckstrin-homology domain (PH domain)/Phosphotyrosine-binding domain (PTB)"/>
    <property type="match status" value="1"/>
</dbReference>
<sequence length="483" mass="54853">MPRPRSPVQEYPRPITPDPETEENQPNGEVIPTEDGKLSPSGDEAGYLEPPRSPGPRYRRFSYSGESTPTSTRSPTPVTRAPSPTPGGTDDEDLNEPRKKAVSFHSNTNWKNDRKIQSAYDCLEYMIEGSSLVKLRTSSRQYHRYYSLKEDLSAIKWTPTSKKSSKASVPIEQIKEIRTGRNCESLRHKDMPLPYNEERIFSILYGDAYTSLDLIAHTPDEANIWVTGLNALIGATKSPDTKNDQQADRETWLKEMFEKTASRDSQGFIDTATCISLIKKLDSQAETIRVRQKLQLFFLGGGGANRKKLYIILFYFILLVVLVKTEFLLFRQPNPDFWSYLVLRNLILFLIDKHNYTSLPEGRTVTLLPYFNSASIARGILEKIINVLHRDILTQSCNTEDALCATCCQMPMALSQFMVSKCYRHYMYSTEVHGLSDPETYSGILKIGCRKIQKKTDFSNLTTQLVSGVFHTYGCSLTTKIPF</sequence>
<dbReference type="GO" id="GO:0051209">
    <property type="term" value="P:release of sequestered calcium ion into cytosol"/>
    <property type="evidence" value="ECO:0007669"/>
    <property type="project" value="TreeGrafter"/>
</dbReference>
<feature type="domain" description="PH" evidence="3">
    <location>
        <begin position="124"/>
        <end position="234"/>
    </location>
</feature>
<dbReference type="GO" id="GO:0048015">
    <property type="term" value="P:phosphatidylinositol-mediated signaling"/>
    <property type="evidence" value="ECO:0007669"/>
    <property type="project" value="TreeGrafter"/>
</dbReference>
<dbReference type="PROSITE" id="PS50007">
    <property type="entry name" value="PIPLC_X_DOMAIN"/>
    <property type="match status" value="1"/>
</dbReference>
<keyword evidence="5" id="KW-1185">Reference proteome</keyword>
<keyword evidence="2" id="KW-0812">Transmembrane</keyword>
<evidence type="ECO:0000259" key="3">
    <source>
        <dbReference type="PROSITE" id="PS50003"/>
    </source>
</evidence>
<evidence type="ECO:0000256" key="2">
    <source>
        <dbReference type="SAM" id="Phobius"/>
    </source>
</evidence>
<dbReference type="PANTHER" id="PTHR10336:SF196">
    <property type="entry name" value="PHOSPHOINOSITIDE PHOSPHOLIPASE C"/>
    <property type="match status" value="1"/>
</dbReference>
<dbReference type="GO" id="GO:0007214">
    <property type="term" value="P:gamma-aminobutyric acid signaling pathway"/>
    <property type="evidence" value="ECO:0007669"/>
    <property type="project" value="TreeGrafter"/>
</dbReference>
<evidence type="ECO:0000313" key="5">
    <source>
        <dbReference type="Proteomes" id="UP001497623"/>
    </source>
</evidence>
<dbReference type="Proteomes" id="UP001497623">
    <property type="component" value="Unassembled WGS sequence"/>
</dbReference>
<dbReference type="GO" id="GO:0046488">
    <property type="term" value="P:phosphatidylinositol metabolic process"/>
    <property type="evidence" value="ECO:0007669"/>
    <property type="project" value="TreeGrafter"/>
</dbReference>
<dbReference type="AlphaFoldDB" id="A0AAV2PZD3"/>
<dbReference type="GO" id="GO:0004435">
    <property type="term" value="F:phosphatidylinositol-4,5-bisphosphate phospholipase C activity"/>
    <property type="evidence" value="ECO:0007669"/>
    <property type="project" value="TreeGrafter"/>
</dbReference>
<dbReference type="InterPro" id="IPR001192">
    <property type="entry name" value="PI-PLC_fam"/>
</dbReference>
<dbReference type="InterPro" id="IPR001849">
    <property type="entry name" value="PH_domain"/>
</dbReference>
<feature type="region of interest" description="Disordered" evidence="1">
    <location>
        <begin position="1"/>
        <end position="96"/>
    </location>
</feature>
<dbReference type="FunFam" id="2.30.29.30:FF:000025">
    <property type="entry name" value="Phosphoinositide phospholipase C"/>
    <property type="match status" value="1"/>
</dbReference>
<reference evidence="4 5" key="1">
    <citation type="submission" date="2024-05" db="EMBL/GenBank/DDBJ databases">
        <authorList>
            <person name="Wallberg A."/>
        </authorList>
    </citation>
    <scope>NUCLEOTIDE SEQUENCE [LARGE SCALE GENOMIC DNA]</scope>
</reference>
<dbReference type="PANTHER" id="PTHR10336">
    <property type="entry name" value="PHOSPHOINOSITIDE-SPECIFIC PHOSPHOLIPASE C FAMILY PROTEIN"/>
    <property type="match status" value="1"/>
</dbReference>
<evidence type="ECO:0000313" key="4">
    <source>
        <dbReference type="EMBL" id="CAL4066441.1"/>
    </source>
</evidence>
<comment type="caution">
    <text evidence="4">The sequence shown here is derived from an EMBL/GenBank/DDBJ whole genome shotgun (WGS) entry which is preliminary data.</text>
</comment>
<name>A0AAV2PZD3_MEGNR</name>
<accession>A0AAV2PZD3</accession>
<keyword evidence="2" id="KW-1133">Transmembrane helix</keyword>
<dbReference type="PROSITE" id="PS50003">
    <property type="entry name" value="PH_DOMAIN"/>
    <property type="match status" value="1"/>
</dbReference>
<dbReference type="SUPFAM" id="SSF50729">
    <property type="entry name" value="PH domain-like"/>
    <property type="match status" value="1"/>
</dbReference>